<dbReference type="SUPFAM" id="SSF57756">
    <property type="entry name" value="Retrovirus zinc finger-like domains"/>
    <property type="match status" value="1"/>
</dbReference>
<dbReference type="EMBL" id="BDDD01003790">
    <property type="protein sequence ID" value="GAV86072.1"/>
    <property type="molecule type" value="Genomic_DNA"/>
</dbReference>
<dbReference type="Proteomes" id="UP000187406">
    <property type="component" value="Unassembled WGS sequence"/>
</dbReference>
<keyword evidence="1" id="KW-0863">Zinc-finger</keyword>
<proteinExistence type="predicted"/>
<dbReference type="PANTHER" id="PTHR47481:SF36">
    <property type="entry name" value="CCHC-TYPE DOMAIN-CONTAINING PROTEIN"/>
    <property type="match status" value="1"/>
</dbReference>
<dbReference type="InParanoid" id="A0A1Q3D0W2"/>
<reference evidence="5" key="1">
    <citation type="submission" date="2016-04" db="EMBL/GenBank/DDBJ databases">
        <title>Cephalotus genome sequencing.</title>
        <authorList>
            <person name="Fukushima K."/>
            <person name="Hasebe M."/>
            <person name="Fang X."/>
        </authorList>
    </citation>
    <scope>NUCLEOTIDE SEQUENCE [LARGE SCALE GENOMIC DNA]</scope>
    <source>
        <strain evidence="5">cv. St1</strain>
    </source>
</reference>
<evidence type="ECO:0000313" key="5">
    <source>
        <dbReference type="Proteomes" id="UP000187406"/>
    </source>
</evidence>
<dbReference type="AlphaFoldDB" id="A0A1Q3D0W2"/>
<accession>A0A1Q3D0W2</accession>
<feature type="region of interest" description="Disordered" evidence="2">
    <location>
        <begin position="103"/>
        <end position="133"/>
    </location>
</feature>
<feature type="domain" description="CCHC-type" evidence="3">
    <location>
        <begin position="144"/>
        <end position="159"/>
    </location>
</feature>
<dbReference type="InterPro" id="IPR001878">
    <property type="entry name" value="Znf_CCHC"/>
</dbReference>
<evidence type="ECO:0000256" key="2">
    <source>
        <dbReference type="SAM" id="MobiDB-lite"/>
    </source>
</evidence>
<sequence length="265" mass="29838">MLENEIGSINQGNLTISNYFMKVKMVCQEIFQLDEESKISEARQRRIIIRGLKQEYSGFITAIQGWPTQPSLIELESLLANQESLAKQMAGLSVKDNEEALFTRRGNKSKSKNKQSQESPQAGEATKGIDLEKQYSNPRNKVTCYNCGKAGHFARDCRSPKKKVEEGNTVVSNAPMSNDDSEDVWGAFISIVEDHPMVYRSEDQEWEEFLLPEDQSDIAFTVVDEEVTTGLAEASKLKSPSHSKEWIIDSGCSNHMTGDERKFTI</sequence>
<organism evidence="4 5">
    <name type="scientific">Cephalotus follicularis</name>
    <name type="common">Albany pitcher plant</name>
    <dbReference type="NCBI Taxonomy" id="3775"/>
    <lineage>
        <taxon>Eukaryota</taxon>
        <taxon>Viridiplantae</taxon>
        <taxon>Streptophyta</taxon>
        <taxon>Embryophyta</taxon>
        <taxon>Tracheophyta</taxon>
        <taxon>Spermatophyta</taxon>
        <taxon>Magnoliopsida</taxon>
        <taxon>eudicotyledons</taxon>
        <taxon>Gunneridae</taxon>
        <taxon>Pentapetalae</taxon>
        <taxon>rosids</taxon>
        <taxon>fabids</taxon>
        <taxon>Oxalidales</taxon>
        <taxon>Cephalotaceae</taxon>
        <taxon>Cephalotus</taxon>
    </lineage>
</organism>
<evidence type="ECO:0000256" key="1">
    <source>
        <dbReference type="PROSITE-ProRule" id="PRU00047"/>
    </source>
</evidence>
<dbReference type="OrthoDB" id="1626798at2759"/>
<evidence type="ECO:0000313" key="4">
    <source>
        <dbReference type="EMBL" id="GAV86072.1"/>
    </source>
</evidence>
<dbReference type="Pfam" id="PF00098">
    <property type="entry name" value="zf-CCHC"/>
    <property type="match status" value="1"/>
</dbReference>
<keyword evidence="5" id="KW-1185">Reference proteome</keyword>
<keyword evidence="1" id="KW-0862">Zinc</keyword>
<evidence type="ECO:0000259" key="3">
    <source>
        <dbReference type="PROSITE" id="PS50158"/>
    </source>
</evidence>
<keyword evidence="1" id="KW-0479">Metal-binding</keyword>
<dbReference type="SMART" id="SM00343">
    <property type="entry name" value="ZnF_C2HC"/>
    <property type="match status" value="1"/>
</dbReference>
<dbReference type="GO" id="GO:0003676">
    <property type="term" value="F:nucleic acid binding"/>
    <property type="evidence" value="ECO:0007669"/>
    <property type="project" value="InterPro"/>
</dbReference>
<dbReference type="PANTHER" id="PTHR47481">
    <property type="match status" value="1"/>
</dbReference>
<gene>
    <name evidence="4" type="ORF">CFOL_v3_29505</name>
</gene>
<dbReference type="InterPro" id="IPR036875">
    <property type="entry name" value="Znf_CCHC_sf"/>
</dbReference>
<dbReference type="GO" id="GO:0008270">
    <property type="term" value="F:zinc ion binding"/>
    <property type="evidence" value="ECO:0007669"/>
    <property type="project" value="UniProtKB-KW"/>
</dbReference>
<dbReference type="PROSITE" id="PS50158">
    <property type="entry name" value="ZF_CCHC"/>
    <property type="match status" value="1"/>
</dbReference>
<dbReference type="Gene3D" id="4.10.60.10">
    <property type="entry name" value="Zinc finger, CCHC-type"/>
    <property type="match status" value="1"/>
</dbReference>
<comment type="caution">
    <text evidence="4">The sequence shown here is derived from an EMBL/GenBank/DDBJ whole genome shotgun (WGS) entry which is preliminary data.</text>
</comment>
<name>A0A1Q3D0W2_CEPFO</name>
<protein>
    <submittedName>
        <fullName evidence="4">Zf-CCHC domain-containing protein/UBN2 domain-containing protein</fullName>
    </submittedName>
</protein>